<evidence type="ECO:0000313" key="4">
    <source>
        <dbReference type="Proteomes" id="UP000533598"/>
    </source>
</evidence>
<reference evidence="3 4" key="1">
    <citation type="submission" date="2020-08" db="EMBL/GenBank/DDBJ databases">
        <title>Sequencing the genomes of 1000 actinobacteria strains.</title>
        <authorList>
            <person name="Klenk H.-P."/>
        </authorList>
    </citation>
    <scope>NUCLEOTIDE SEQUENCE [LARGE SCALE GENOMIC DNA]</scope>
    <source>
        <strain evidence="3 4">DSM 44230</strain>
    </source>
</reference>
<dbReference type="InterPro" id="IPR000215">
    <property type="entry name" value="Serpin_fam"/>
</dbReference>
<dbReference type="EMBL" id="JACHMH010000001">
    <property type="protein sequence ID" value="MBB4680962.1"/>
    <property type="molecule type" value="Genomic_DNA"/>
</dbReference>
<proteinExistence type="inferred from homology"/>
<organism evidence="3 4">
    <name type="scientific">Crossiella cryophila</name>
    <dbReference type="NCBI Taxonomy" id="43355"/>
    <lineage>
        <taxon>Bacteria</taxon>
        <taxon>Bacillati</taxon>
        <taxon>Actinomycetota</taxon>
        <taxon>Actinomycetes</taxon>
        <taxon>Pseudonocardiales</taxon>
        <taxon>Pseudonocardiaceae</taxon>
        <taxon>Crossiella</taxon>
    </lineage>
</organism>
<comment type="caution">
    <text evidence="3">The sequence shown here is derived from an EMBL/GenBank/DDBJ whole genome shotgun (WGS) entry which is preliminary data.</text>
</comment>
<dbReference type="InterPro" id="IPR023795">
    <property type="entry name" value="Serpin_CS"/>
</dbReference>
<evidence type="ECO:0000313" key="3">
    <source>
        <dbReference type="EMBL" id="MBB4680962.1"/>
    </source>
</evidence>
<dbReference type="GO" id="GO:0004867">
    <property type="term" value="F:serine-type endopeptidase inhibitor activity"/>
    <property type="evidence" value="ECO:0007669"/>
    <property type="project" value="InterPro"/>
</dbReference>
<dbReference type="InterPro" id="IPR042178">
    <property type="entry name" value="Serpin_sf_1"/>
</dbReference>
<evidence type="ECO:0000259" key="2">
    <source>
        <dbReference type="SMART" id="SM00093"/>
    </source>
</evidence>
<dbReference type="Gene3D" id="2.30.39.10">
    <property type="entry name" value="Alpha-1-antitrypsin, domain 1"/>
    <property type="match status" value="1"/>
</dbReference>
<sequence>MLPFTLDLHRTLPRPAEPNPCWSPYSVAAALSLLLDATTGTAHEELRHALGDPRDLLAKAAELSPGPTLAVSSTVWADTGVPILDEYLAAVGAEHVRVAPLRSQPEQARGVINGDVAETTCGLIPEAVPPGMIGPETLVVLVNALYLRAAWRTVFTAVGDLPFRTPVAEVPVPMMRVRARLGYLERDGWRVVVVPAEGGVEVVVAVPDGEIGDLAGVPLEIEDSRVVELVLPRFRAGARVRLEEALRGVGIREVFGAGLAKLTSAGASVSAVLHQAVLSVDEQGLEGAAVTVITTRGRRVPLEPEVSVLVDRPFVVLVRHADTGVPYFVATVTDPAAG</sequence>
<protein>
    <submittedName>
        <fullName evidence="3">Serpin B</fullName>
    </submittedName>
</protein>
<dbReference type="RefSeq" id="WP_185007145.1">
    <property type="nucleotide sequence ID" value="NZ_BAAAUI010000030.1"/>
</dbReference>
<dbReference type="PANTHER" id="PTHR11461">
    <property type="entry name" value="SERINE PROTEASE INHIBITOR, SERPIN"/>
    <property type="match status" value="1"/>
</dbReference>
<comment type="similarity">
    <text evidence="1">Belongs to the serpin family.</text>
</comment>
<feature type="domain" description="Serpin" evidence="2">
    <location>
        <begin position="6"/>
        <end position="335"/>
    </location>
</feature>
<dbReference type="InterPro" id="IPR023796">
    <property type="entry name" value="Serpin_dom"/>
</dbReference>
<dbReference type="PANTHER" id="PTHR11461:SF211">
    <property type="entry name" value="GH10112P-RELATED"/>
    <property type="match status" value="1"/>
</dbReference>
<gene>
    <name evidence="3" type="ORF">HNR67_007080</name>
</gene>
<dbReference type="Pfam" id="PF00079">
    <property type="entry name" value="Serpin"/>
    <property type="match status" value="1"/>
</dbReference>
<dbReference type="GO" id="GO:0005615">
    <property type="term" value="C:extracellular space"/>
    <property type="evidence" value="ECO:0007669"/>
    <property type="project" value="InterPro"/>
</dbReference>
<name>A0A7W7FX49_9PSEU</name>
<dbReference type="SMART" id="SM00093">
    <property type="entry name" value="SERPIN"/>
    <property type="match status" value="1"/>
</dbReference>
<dbReference type="InterPro" id="IPR042185">
    <property type="entry name" value="Serpin_sf_2"/>
</dbReference>
<accession>A0A7W7FX49</accession>
<dbReference type="PROSITE" id="PS00284">
    <property type="entry name" value="SERPIN"/>
    <property type="match status" value="1"/>
</dbReference>
<evidence type="ECO:0000256" key="1">
    <source>
        <dbReference type="RuleBase" id="RU000411"/>
    </source>
</evidence>
<dbReference type="Gene3D" id="3.30.497.10">
    <property type="entry name" value="Antithrombin, subunit I, domain 2"/>
    <property type="match status" value="1"/>
</dbReference>
<dbReference type="SUPFAM" id="SSF56574">
    <property type="entry name" value="Serpins"/>
    <property type="match status" value="1"/>
</dbReference>
<dbReference type="InterPro" id="IPR036186">
    <property type="entry name" value="Serpin_sf"/>
</dbReference>
<dbReference type="AlphaFoldDB" id="A0A7W7FX49"/>
<keyword evidence="4" id="KW-1185">Reference proteome</keyword>
<dbReference type="Proteomes" id="UP000533598">
    <property type="component" value="Unassembled WGS sequence"/>
</dbReference>